<sequence>MKICQVLIFSTLLFCCFKAKAQTNWQVKDAQINFKIKNFGSYVNGSLSGLEAIIEFSPENLAQSTIEASVKAETINTGNKSRDRHLRQDDYFDAVQFPFLRMKSTKIIREKDQFVGYFELTIRNKTQAVQMPFRFIPNGNEASFSGSFSINRRDFGVGGKSWVLGDEVIVNIEVRSQK</sequence>
<feature type="domain" description="Lipid/polyisoprenoid-binding YceI-like" evidence="2">
    <location>
        <begin position="24"/>
        <end position="177"/>
    </location>
</feature>
<dbReference type="SUPFAM" id="SSF101874">
    <property type="entry name" value="YceI-like"/>
    <property type="match status" value="1"/>
</dbReference>
<dbReference type="RefSeq" id="WP_165778039.1">
    <property type="nucleotide sequence ID" value="NZ_NKXO01000001.1"/>
</dbReference>
<evidence type="ECO:0000313" key="3">
    <source>
        <dbReference type="EMBL" id="PKQ70865.1"/>
    </source>
</evidence>
<feature type="chain" id="PRO_5014645478" description="Lipid/polyisoprenoid-binding YceI-like domain-containing protein" evidence="1">
    <location>
        <begin position="22"/>
        <end position="178"/>
    </location>
</feature>
<keyword evidence="4" id="KW-1185">Reference proteome</keyword>
<dbReference type="InterPro" id="IPR007372">
    <property type="entry name" value="Lipid/polyisoprenoid-bd_YceI"/>
</dbReference>
<dbReference type="Pfam" id="PF04264">
    <property type="entry name" value="YceI"/>
    <property type="match status" value="1"/>
</dbReference>
<proteinExistence type="predicted"/>
<dbReference type="PANTHER" id="PTHR34406">
    <property type="entry name" value="PROTEIN YCEI"/>
    <property type="match status" value="1"/>
</dbReference>
<dbReference type="Gene3D" id="2.40.128.110">
    <property type="entry name" value="Lipid/polyisoprenoid-binding, YceI-like"/>
    <property type="match status" value="1"/>
</dbReference>
<evidence type="ECO:0000313" key="4">
    <source>
        <dbReference type="Proteomes" id="UP000233387"/>
    </source>
</evidence>
<dbReference type="Proteomes" id="UP000233387">
    <property type="component" value="Unassembled WGS sequence"/>
</dbReference>
<gene>
    <name evidence="3" type="ORF">Rain11_0006</name>
</gene>
<dbReference type="InterPro" id="IPR036761">
    <property type="entry name" value="TTHA0802/YceI-like_sf"/>
</dbReference>
<feature type="signal peptide" evidence="1">
    <location>
        <begin position="1"/>
        <end position="21"/>
    </location>
</feature>
<name>A0A2N3IKL1_9BACT</name>
<evidence type="ECO:0000259" key="2">
    <source>
        <dbReference type="SMART" id="SM00867"/>
    </source>
</evidence>
<dbReference type="EMBL" id="NKXO01000001">
    <property type="protein sequence ID" value="PKQ70865.1"/>
    <property type="molecule type" value="Genomic_DNA"/>
</dbReference>
<accession>A0A2N3IKL1</accession>
<dbReference type="SMART" id="SM00867">
    <property type="entry name" value="YceI"/>
    <property type="match status" value="1"/>
</dbReference>
<dbReference type="PANTHER" id="PTHR34406:SF1">
    <property type="entry name" value="PROTEIN YCEI"/>
    <property type="match status" value="1"/>
</dbReference>
<comment type="caution">
    <text evidence="3">The sequence shown here is derived from an EMBL/GenBank/DDBJ whole genome shotgun (WGS) entry which is preliminary data.</text>
</comment>
<dbReference type="AlphaFoldDB" id="A0A2N3IKL1"/>
<evidence type="ECO:0000256" key="1">
    <source>
        <dbReference type="SAM" id="SignalP"/>
    </source>
</evidence>
<reference evidence="3 4" key="1">
    <citation type="submission" date="2017-06" db="EMBL/GenBank/DDBJ databases">
        <title>Raineya orbicola gen. nov., sp. nov. a slightly thermophilic bacterium of the phylum Bacteroidetes and the description of Raineyaceae fam. nov.</title>
        <authorList>
            <person name="Albuquerque L."/>
            <person name="Polonia A.R.M."/>
            <person name="Barroso C."/>
            <person name="Froufe H.J.C."/>
            <person name="Lage O."/>
            <person name="Lobo-Da-Cunha A."/>
            <person name="Egas C."/>
            <person name="Da Costa M.S."/>
        </authorList>
    </citation>
    <scope>NUCLEOTIDE SEQUENCE [LARGE SCALE GENOMIC DNA]</scope>
    <source>
        <strain evidence="3 4">SPSPC-11</strain>
    </source>
</reference>
<protein>
    <recommendedName>
        <fullName evidence="2">Lipid/polyisoprenoid-binding YceI-like domain-containing protein</fullName>
    </recommendedName>
</protein>
<keyword evidence="1" id="KW-0732">Signal</keyword>
<organism evidence="3 4">
    <name type="scientific">Raineya orbicola</name>
    <dbReference type="NCBI Taxonomy" id="2016530"/>
    <lineage>
        <taxon>Bacteria</taxon>
        <taxon>Pseudomonadati</taxon>
        <taxon>Bacteroidota</taxon>
        <taxon>Cytophagia</taxon>
        <taxon>Cytophagales</taxon>
        <taxon>Raineyaceae</taxon>
        <taxon>Raineya</taxon>
    </lineage>
</organism>